<sequence length="1451" mass="165591">MRKSEIHAAESVACLNKALNELKDIWEEIGIPEDQRLQRTDAVHMHIKNLLDMMIAEEEGLKKRLLSSIETCRKEVTSLCNELQVQECREEDGLTMLQVEKDLRTQVKMMLKEKSARQNELKSLIQQDQDLCDILCDDLFPIHPERVPSQEQLQNYRQHINTRNQEKERRHAEFVEMKRQITVLMEDLEQHPDTSFEKDAVCEDEDAFCLSVENLSSLKLESSKAESEALCVSTRGRIEELWEMLQVPEEERESFMPNTHTSAKSRLNALQAELQRLEELKKQNIERVIRTIRSEIVKFWEKCYYSPEQRQAFTPYHSDDLDEEVLREHELELERLKQDYAEHSEMYDAVSTWSSNWTLYRELEKKATDPSRFNNRGGNLLKEEKQRVDLQKSLPKLEKSLKAQIDQWEATHFKEFRVNGQPFLQYVEDQWNQHRMEKEREKQERQMKKIKQTEEDLLYGTIIRTPTKRRLAGTPTPGKTRKLGARTPARGRTPRGLEKNKENISHLSGALRTMAASPQRNYSITSVASSYSEFAKDSESTAASSITSLKLLLLWWLASCGTMSVQGQDISEYHLSVNLWKLYKSGSFPTPSPYPNFHYRYLQEKYGSSHTEIRQKRVAASNQRRASSASRKPSLQLLDTPDGLRDLGTLELMSRELDQSGGSLNRSMSSESLCSISSVAQTFGHDFTVGQLEVTLEVDTRASLLLVSLHQGKDLLEKEEENFLGCYITVTLVPQQISLGATQVQRNAFTVVFDERFSVPLESVNLEENSLRFSTFGVDSDERNISAGVAELKLSDLDLAFRPFNAWLYLQDINKAVDAVGEILLSLSYLPTAERLTVVIAKAKNLVWTNGKTTADPFVKVYLLQDGRKISKKKTSIKRDDTNPIFNEAMIFSVPAIVLQDLSLRVTVAESTEDGRGENVGHVIIGPEASGMGITHWNQMLATLRKPRPDVLTTGAGVPVGDKLNVMTVGPRGPLLVQDVVFTDEMAHFDRERIPERVVHAKGAGAFGYFEVTHDITRYCKAKVFEHVGKTTPIAVRFSTVAGESGSSDTVRDPRGFAVKFYTDEGNWDLTGNNTPIFFIRDAFLFPSFIHSQKRNPQTHLKDPDMVWDFWSLRPESLHQVSFLFSDRGIPDGHRHMNGYGSHTFKLVNAQGEPVYCKFHYKTDQGIKNLPVEEADRLAATDPDYSIRDLYNAISNGNFPSWTLYIQVMTFEQAENWKWNPFDLTKVWPHKDFPLIPVGRLVLNRNPVNYFAEVEQLAFDPSNMPPGIEPSPDKMLQGRLFSYPDTHRHRLGANYLQLPVNCPYRTRVANYQRDGPMCMHDNQGGAPNYFPNSFSAPDTQPHFVESRCKVSPDVARYNSADDDNVTQVRTFFTEVLNEAERERLCQNLAGHLKGAQLFIQKRAVQNLMAVHPDYGNRVQTLLDKYNAEGKKNTVHVYSRGGPSAVAAASKM</sequence>
<dbReference type="PANTHER" id="PTHR11465">
    <property type="entry name" value="CATALASE"/>
    <property type="match status" value="1"/>
</dbReference>
<protein>
    <recommendedName>
        <fullName evidence="4 13">Catalase</fullName>
        <ecNumber evidence="13">1.11.1.6</ecNumber>
    </recommendedName>
</protein>
<dbReference type="CDD" id="cd08156">
    <property type="entry name" value="catalase_clade_3"/>
    <property type="match status" value="1"/>
</dbReference>
<evidence type="ECO:0000256" key="9">
    <source>
        <dbReference type="ARBA" id="ARBA00023004"/>
    </source>
</evidence>
<dbReference type="Proteomes" id="UP000290572">
    <property type="component" value="Unassembled WGS sequence"/>
</dbReference>
<dbReference type="SMART" id="SM01060">
    <property type="entry name" value="Catalase"/>
    <property type="match status" value="1"/>
</dbReference>
<dbReference type="InterPro" id="IPR002226">
    <property type="entry name" value="Catalase_haem_BS"/>
</dbReference>
<name>A0A498N4M9_LABRO</name>
<dbReference type="InterPro" id="IPR024708">
    <property type="entry name" value="Catalase_AS"/>
</dbReference>
<dbReference type="Gene3D" id="2.40.180.10">
    <property type="entry name" value="Catalase core domain"/>
    <property type="match status" value="1"/>
</dbReference>
<dbReference type="SMART" id="SM00239">
    <property type="entry name" value="C2"/>
    <property type="match status" value="2"/>
</dbReference>
<dbReference type="GO" id="GO:0005739">
    <property type="term" value="C:mitochondrion"/>
    <property type="evidence" value="ECO:0007669"/>
    <property type="project" value="TreeGrafter"/>
</dbReference>
<keyword evidence="15" id="KW-0175">Coiled coil</keyword>
<evidence type="ECO:0000256" key="11">
    <source>
        <dbReference type="ARBA" id="ARBA00023324"/>
    </source>
</evidence>
<reference evidence="18 19" key="1">
    <citation type="submission" date="2018-03" db="EMBL/GenBank/DDBJ databases">
        <title>Draft genome sequence of Rohu Carp (Labeo rohita).</title>
        <authorList>
            <person name="Das P."/>
            <person name="Kushwaha B."/>
            <person name="Joshi C.G."/>
            <person name="Kumar D."/>
            <person name="Nagpure N.S."/>
            <person name="Sahoo L."/>
            <person name="Das S.P."/>
            <person name="Bit A."/>
            <person name="Patnaik S."/>
            <person name="Meher P.K."/>
            <person name="Jayasankar P."/>
            <person name="Koringa P.G."/>
            <person name="Patel N.V."/>
            <person name="Hinsu A.T."/>
            <person name="Kumar R."/>
            <person name="Pandey M."/>
            <person name="Agarwal S."/>
            <person name="Srivastava S."/>
            <person name="Singh M."/>
            <person name="Iquebal M.A."/>
            <person name="Jaiswal S."/>
            <person name="Angadi U.B."/>
            <person name="Kumar N."/>
            <person name="Raza M."/>
            <person name="Shah T.M."/>
            <person name="Rai A."/>
            <person name="Jena J.K."/>
        </authorList>
    </citation>
    <scope>NUCLEOTIDE SEQUENCE [LARGE SCALE GENOMIC DNA]</scope>
    <source>
        <strain evidence="18">DASCIFA01</strain>
        <tissue evidence="18">Testis</tissue>
    </source>
</reference>
<feature type="compositionally biased region" description="Low complexity" evidence="16">
    <location>
        <begin position="618"/>
        <end position="631"/>
    </location>
</feature>
<keyword evidence="11 13" id="KW-0376">Hydrogen peroxide</keyword>
<evidence type="ECO:0000256" key="8">
    <source>
        <dbReference type="ARBA" id="ARBA00023002"/>
    </source>
</evidence>
<evidence type="ECO:0000313" key="19">
    <source>
        <dbReference type="Proteomes" id="UP000290572"/>
    </source>
</evidence>
<dbReference type="PROSITE" id="PS00437">
    <property type="entry name" value="CATALASE_1"/>
    <property type="match status" value="1"/>
</dbReference>
<evidence type="ECO:0000256" key="2">
    <source>
        <dbReference type="ARBA" id="ARBA00004253"/>
    </source>
</evidence>
<gene>
    <name evidence="18" type="ORF">ROHU_022542</name>
</gene>
<dbReference type="Pfam" id="PF00199">
    <property type="entry name" value="Catalase"/>
    <property type="match status" value="1"/>
</dbReference>
<dbReference type="InterPro" id="IPR018028">
    <property type="entry name" value="Catalase"/>
</dbReference>
<evidence type="ECO:0000256" key="13">
    <source>
        <dbReference type="RuleBase" id="RU000498"/>
    </source>
</evidence>
<dbReference type="PANTHER" id="PTHR11465:SF9">
    <property type="entry name" value="CATALASE"/>
    <property type="match status" value="1"/>
</dbReference>
<comment type="catalytic activity">
    <reaction evidence="12 13">
        <text>2 H2O2 = O2 + 2 H2O</text>
        <dbReference type="Rhea" id="RHEA:20309"/>
        <dbReference type="ChEBI" id="CHEBI:15377"/>
        <dbReference type="ChEBI" id="CHEBI:15379"/>
        <dbReference type="ChEBI" id="CHEBI:16240"/>
        <dbReference type="EC" id="1.11.1.6"/>
    </reaction>
</comment>
<feature type="domain" description="C2" evidence="17">
    <location>
        <begin position="819"/>
        <end position="938"/>
    </location>
</feature>
<dbReference type="SUPFAM" id="SSF56634">
    <property type="entry name" value="Heme-dependent catalase-like"/>
    <property type="match status" value="1"/>
</dbReference>
<dbReference type="PROSITE" id="PS51402">
    <property type="entry name" value="CATALASE_3"/>
    <property type="match status" value="1"/>
</dbReference>
<keyword evidence="10" id="KW-0576">Peroxisome</keyword>
<dbReference type="PRINTS" id="PR00067">
    <property type="entry name" value="CATALASE"/>
</dbReference>
<dbReference type="SUPFAM" id="SSF49562">
    <property type="entry name" value="C2 domain (Calcium/lipid-binding domain, CaLB)"/>
    <property type="match status" value="2"/>
</dbReference>
<evidence type="ECO:0000256" key="14">
    <source>
        <dbReference type="RuleBase" id="RU004142"/>
    </source>
</evidence>
<dbReference type="FunFam" id="2.40.180.10:FF:000001">
    <property type="entry name" value="Catalase"/>
    <property type="match status" value="1"/>
</dbReference>
<dbReference type="InterPro" id="IPR000008">
    <property type="entry name" value="C2_dom"/>
</dbReference>
<evidence type="ECO:0000256" key="15">
    <source>
        <dbReference type="SAM" id="Coils"/>
    </source>
</evidence>
<dbReference type="EC" id="1.11.1.6" evidence="13"/>
<dbReference type="InterPro" id="IPR035892">
    <property type="entry name" value="C2_domain_sf"/>
</dbReference>
<evidence type="ECO:0000259" key="17">
    <source>
        <dbReference type="PROSITE" id="PS50004"/>
    </source>
</evidence>
<dbReference type="PROSITE" id="PS00438">
    <property type="entry name" value="CATALASE_2"/>
    <property type="match status" value="1"/>
</dbReference>
<keyword evidence="8 13" id="KW-0560">Oxidoreductase</keyword>
<dbReference type="GO" id="GO:0042542">
    <property type="term" value="P:response to hydrogen peroxide"/>
    <property type="evidence" value="ECO:0007669"/>
    <property type="project" value="TreeGrafter"/>
</dbReference>
<evidence type="ECO:0000256" key="6">
    <source>
        <dbReference type="ARBA" id="ARBA00022617"/>
    </source>
</evidence>
<keyword evidence="9 13" id="KW-0408">Iron</keyword>
<comment type="subcellular location">
    <subcellularLocation>
        <location evidence="2">Peroxisome matrix</location>
    </subcellularLocation>
</comment>
<dbReference type="PROSITE" id="PS50004">
    <property type="entry name" value="C2"/>
    <property type="match status" value="2"/>
</dbReference>
<dbReference type="Pfam" id="PF06628">
    <property type="entry name" value="Catalase-rel"/>
    <property type="match status" value="1"/>
</dbReference>
<accession>A0A498N4M9</accession>
<dbReference type="Pfam" id="PF03999">
    <property type="entry name" value="MAP65_ASE1"/>
    <property type="match status" value="1"/>
</dbReference>
<feature type="region of interest" description="Disordered" evidence="16">
    <location>
        <begin position="469"/>
        <end position="497"/>
    </location>
</feature>
<dbReference type="InterPro" id="IPR020835">
    <property type="entry name" value="Catalase_sf"/>
</dbReference>
<keyword evidence="5 13" id="KW-0575">Peroxidase</keyword>
<feature type="domain" description="C2" evidence="17">
    <location>
        <begin position="688"/>
        <end position="808"/>
    </location>
</feature>
<dbReference type="Gene3D" id="1.20.58.1520">
    <property type="match status" value="1"/>
</dbReference>
<evidence type="ECO:0000256" key="1">
    <source>
        <dbReference type="ARBA" id="ARBA00001937"/>
    </source>
</evidence>
<comment type="cofactor">
    <cofactor evidence="1">
        <name>NADP(+)</name>
        <dbReference type="ChEBI" id="CHEBI:58349"/>
    </cofactor>
</comment>
<feature type="region of interest" description="Disordered" evidence="16">
    <location>
        <begin position="618"/>
        <end position="642"/>
    </location>
</feature>
<keyword evidence="19" id="KW-1185">Reference proteome</keyword>
<evidence type="ECO:0007829" key="20">
    <source>
        <dbReference type="PeptideAtlas" id="A0A498N4M9"/>
    </source>
</evidence>
<comment type="function">
    <text evidence="14">Catalyzes the degradation of hydrogen peroxide (H(2)O(2)) generated by peroxisomal oxidases to water and oxygen, thereby protecting cells from the toxic effects of hydrogen peroxide.</text>
</comment>
<dbReference type="GO" id="GO:0046872">
    <property type="term" value="F:metal ion binding"/>
    <property type="evidence" value="ECO:0007669"/>
    <property type="project" value="UniProtKB-KW"/>
</dbReference>
<dbReference type="GO" id="GO:0042744">
    <property type="term" value="P:hydrogen peroxide catabolic process"/>
    <property type="evidence" value="ECO:0007669"/>
    <property type="project" value="UniProtKB-KW"/>
</dbReference>
<dbReference type="Pfam" id="PF00168">
    <property type="entry name" value="C2"/>
    <property type="match status" value="2"/>
</dbReference>
<evidence type="ECO:0000256" key="3">
    <source>
        <dbReference type="ARBA" id="ARBA00005329"/>
    </source>
</evidence>
<dbReference type="STRING" id="84645.A0A498N4M9"/>
<evidence type="ECO:0000256" key="5">
    <source>
        <dbReference type="ARBA" id="ARBA00022559"/>
    </source>
</evidence>
<dbReference type="InterPro" id="IPR011614">
    <property type="entry name" value="Catalase_core"/>
</dbReference>
<keyword evidence="20" id="KW-1267">Proteomics identification</keyword>
<evidence type="ECO:0000313" key="18">
    <source>
        <dbReference type="EMBL" id="RXN23845.1"/>
    </source>
</evidence>
<dbReference type="InterPro" id="IPR010582">
    <property type="entry name" value="Catalase_immune_responsive"/>
</dbReference>
<dbReference type="InterPro" id="IPR040333">
    <property type="entry name" value="Catalase_3"/>
</dbReference>
<dbReference type="GO" id="GO:0020037">
    <property type="term" value="F:heme binding"/>
    <property type="evidence" value="ECO:0007669"/>
    <property type="project" value="InterPro"/>
</dbReference>
<comment type="caution">
    <text evidence="18">The sequence shown here is derived from an EMBL/GenBank/DDBJ whole genome shotgun (WGS) entry which is preliminary data.</text>
</comment>
<dbReference type="InterPro" id="IPR030537">
    <property type="entry name" value="Syt12_C2B"/>
</dbReference>
<evidence type="ECO:0000256" key="7">
    <source>
        <dbReference type="ARBA" id="ARBA00022723"/>
    </source>
</evidence>
<keyword evidence="7 13" id="KW-0479">Metal-binding</keyword>
<comment type="similarity">
    <text evidence="3 13">Belongs to the catalase family.</text>
</comment>
<organism evidence="18 19">
    <name type="scientific">Labeo rohita</name>
    <name type="common">Indian major carp</name>
    <name type="synonym">Cyprinus rohita</name>
    <dbReference type="NCBI Taxonomy" id="84645"/>
    <lineage>
        <taxon>Eukaryota</taxon>
        <taxon>Metazoa</taxon>
        <taxon>Chordata</taxon>
        <taxon>Craniata</taxon>
        <taxon>Vertebrata</taxon>
        <taxon>Euteleostomi</taxon>
        <taxon>Actinopterygii</taxon>
        <taxon>Neopterygii</taxon>
        <taxon>Teleostei</taxon>
        <taxon>Ostariophysi</taxon>
        <taxon>Cypriniformes</taxon>
        <taxon>Cyprinidae</taxon>
        <taxon>Labeoninae</taxon>
        <taxon>Labeonini</taxon>
        <taxon>Labeo</taxon>
    </lineage>
</organism>
<dbReference type="GO" id="GO:0005782">
    <property type="term" value="C:peroxisomal matrix"/>
    <property type="evidence" value="ECO:0007669"/>
    <property type="project" value="UniProtKB-SubCell"/>
</dbReference>
<dbReference type="CDD" id="cd08406">
    <property type="entry name" value="C2B_Synaptotagmin-12"/>
    <property type="match status" value="1"/>
</dbReference>
<dbReference type="SMR" id="A0A498N4M9"/>
<evidence type="ECO:0000256" key="4">
    <source>
        <dbReference type="ARBA" id="ARBA00014132"/>
    </source>
</evidence>
<dbReference type="EMBL" id="QBIY01012557">
    <property type="protein sequence ID" value="RXN23845.1"/>
    <property type="molecule type" value="Genomic_DNA"/>
</dbReference>
<dbReference type="GO" id="GO:0004096">
    <property type="term" value="F:catalase activity"/>
    <property type="evidence" value="ECO:0007669"/>
    <property type="project" value="UniProtKB-EC"/>
</dbReference>
<proteinExistence type="evidence at protein level"/>
<feature type="coiled-coil region" evidence="15">
    <location>
        <begin position="260"/>
        <end position="287"/>
    </location>
</feature>
<evidence type="ECO:0000256" key="16">
    <source>
        <dbReference type="SAM" id="MobiDB-lite"/>
    </source>
</evidence>
<dbReference type="FunFam" id="2.60.40.150:FF:000080">
    <property type="entry name" value="Putative synaptotagmin-12"/>
    <property type="match status" value="1"/>
</dbReference>
<evidence type="ECO:0000256" key="12">
    <source>
        <dbReference type="ARBA" id="ARBA00049254"/>
    </source>
</evidence>
<evidence type="ECO:0000256" key="10">
    <source>
        <dbReference type="ARBA" id="ARBA00023140"/>
    </source>
</evidence>
<dbReference type="Gene3D" id="2.60.40.150">
    <property type="entry name" value="C2 domain"/>
    <property type="match status" value="2"/>
</dbReference>
<keyword evidence="6 13" id="KW-0349">Heme</keyword>